<gene>
    <name evidence="8" type="ORF">E5983_09300</name>
</gene>
<keyword evidence="4" id="KW-0572">Peptidoglycan-anchor</keyword>
<dbReference type="NCBIfam" id="TIGR01167">
    <property type="entry name" value="LPXTG_anchor"/>
    <property type="match status" value="1"/>
</dbReference>
<reference evidence="8 9" key="1">
    <citation type="submission" date="2019-12" db="EMBL/GenBank/DDBJ databases">
        <title>Microbes associate with the intestines of laboratory mice.</title>
        <authorList>
            <person name="Navarre W."/>
            <person name="Wong E."/>
        </authorList>
    </citation>
    <scope>NUCLEOTIDE SEQUENCE [LARGE SCALE GENOMIC DNA]</scope>
    <source>
        <strain evidence="8 9">NM51_B2-22</strain>
    </source>
</reference>
<evidence type="ECO:0000256" key="3">
    <source>
        <dbReference type="ARBA" id="ARBA00022729"/>
    </source>
</evidence>
<keyword evidence="3" id="KW-0732">Signal</keyword>
<accession>A0A7X3G9Y1</accession>
<evidence type="ECO:0000256" key="4">
    <source>
        <dbReference type="ARBA" id="ARBA00023088"/>
    </source>
</evidence>
<comment type="caution">
    <text evidence="8">The sequence shown here is derived from an EMBL/GenBank/DDBJ whole genome shotgun (WGS) entry which is preliminary data.</text>
</comment>
<evidence type="ECO:0000256" key="5">
    <source>
        <dbReference type="SAM" id="Coils"/>
    </source>
</evidence>
<feature type="coiled-coil region" evidence="5">
    <location>
        <begin position="48"/>
        <end position="82"/>
    </location>
</feature>
<dbReference type="Proteomes" id="UP000461595">
    <property type="component" value="Unassembled WGS sequence"/>
</dbReference>
<feature type="region of interest" description="Disordered" evidence="6">
    <location>
        <begin position="112"/>
        <end position="153"/>
    </location>
</feature>
<dbReference type="PROSITE" id="PS50847">
    <property type="entry name" value="GRAM_POS_ANCHORING"/>
    <property type="match status" value="1"/>
</dbReference>
<keyword evidence="5" id="KW-0175">Coiled coil</keyword>
<name>A0A7X3G9Y1_9STRE</name>
<dbReference type="Pfam" id="PF00746">
    <property type="entry name" value="Gram_pos_anchor"/>
    <property type="match status" value="1"/>
</dbReference>
<dbReference type="EMBL" id="WSRS01000176">
    <property type="protein sequence ID" value="MVX59804.1"/>
    <property type="molecule type" value="Genomic_DNA"/>
</dbReference>
<keyword evidence="1" id="KW-0134">Cell wall</keyword>
<feature type="compositionally biased region" description="Polar residues" evidence="6">
    <location>
        <begin position="141"/>
        <end position="151"/>
    </location>
</feature>
<dbReference type="InterPro" id="IPR011439">
    <property type="entry name" value="DUF1542"/>
</dbReference>
<evidence type="ECO:0000313" key="8">
    <source>
        <dbReference type="EMBL" id="MVX59804.1"/>
    </source>
</evidence>
<protein>
    <submittedName>
        <fullName evidence="8">DUF1542 domain-containing protein</fullName>
    </submittedName>
</protein>
<evidence type="ECO:0000259" key="7">
    <source>
        <dbReference type="PROSITE" id="PS50847"/>
    </source>
</evidence>
<dbReference type="AlphaFoldDB" id="A0A7X3G9Y1"/>
<organism evidence="8 9">
    <name type="scientific">Streptococcus danieliae</name>
    <dbReference type="NCBI Taxonomy" id="747656"/>
    <lineage>
        <taxon>Bacteria</taxon>
        <taxon>Bacillati</taxon>
        <taxon>Bacillota</taxon>
        <taxon>Bacilli</taxon>
        <taxon>Lactobacillales</taxon>
        <taxon>Streptococcaceae</taxon>
        <taxon>Streptococcus</taxon>
    </lineage>
</organism>
<feature type="non-terminal residue" evidence="8">
    <location>
        <position position="1"/>
    </location>
</feature>
<feature type="domain" description="Gram-positive cocci surface proteins LPxTG" evidence="7">
    <location>
        <begin position="145"/>
        <end position="182"/>
    </location>
</feature>
<evidence type="ECO:0000256" key="2">
    <source>
        <dbReference type="ARBA" id="ARBA00022525"/>
    </source>
</evidence>
<feature type="compositionally biased region" description="Basic and acidic residues" evidence="6">
    <location>
        <begin position="116"/>
        <end position="134"/>
    </location>
</feature>
<keyword evidence="2" id="KW-0964">Secreted</keyword>
<sequence length="182" mass="18675">DAEANKAKAAIDAAKTSEEVQTAATVGITAIQAINPEAIAKSAAKDAIDKAAAAKKAAIDARNDLTQEEKDAAKSLVDAEANKAKAAIDAAKTSEEVQTATTAGITAINAINPETAQKEKNSKSANADHMKESMKPVYTADTGQLPNTGEESSMAATAAGVALLGLLTGVATKRRKRKEDEI</sequence>
<proteinExistence type="predicted"/>
<evidence type="ECO:0000256" key="6">
    <source>
        <dbReference type="SAM" id="MobiDB-lite"/>
    </source>
</evidence>
<evidence type="ECO:0000313" key="9">
    <source>
        <dbReference type="Proteomes" id="UP000461595"/>
    </source>
</evidence>
<evidence type="ECO:0000256" key="1">
    <source>
        <dbReference type="ARBA" id="ARBA00022512"/>
    </source>
</evidence>
<dbReference type="InterPro" id="IPR019931">
    <property type="entry name" value="LPXTG_anchor"/>
</dbReference>
<dbReference type="Pfam" id="PF07564">
    <property type="entry name" value="DUF1542"/>
    <property type="match status" value="1"/>
</dbReference>
<dbReference type="RefSeq" id="WP_160333517.1">
    <property type="nucleotide sequence ID" value="NZ_WSRS01000176.1"/>
</dbReference>